<dbReference type="Proteomes" id="UP000650477">
    <property type="component" value="Unassembled WGS sequence"/>
</dbReference>
<protein>
    <submittedName>
        <fullName evidence="2">Type IV conjugative transfer system protein TraV</fullName>
    </submittedName>
</protein>
<proteinExistence type="predicted"/>
<organism evidence="2 3">
    <name type="scientific">Morganella morganii</name>
    <name type="common">Proteus morganii</name>
    <dbReference type="NCBI Taxonomy" id="582"/>
    <lineage>
        <taxon>Bacteria</taxon>
        <taxon>Pseudomonadati</taxon>
        <taxon>Pseudomonadota</taxon>
        <taxon>Gammaproteobacteria</taxon>
        <taxon>Enterobacterales</taxon>
        <taxon>Morganellaceae</taxon>
        <taxon>Morganella</taxon>
    </lineage>
</organism>
<feature type="region of interest" description="Disordered" evidence="1">
    <location>
        <begin position="84"/>
        <end position="129"/>
    </location>
</feature>
<dbReference type="InterPro" id="IPR014118">
    <property type="entry name" value="T4SS_TraV"/>
</dbReference>
<dbReference type="Pfam" id="PF09676">
    <property type="entry name" value="TraV"/>
    <property type="match status" value="1"/>
</dbReference>
<dbReference type="EMBL" id="PKLF01000026">
    <property type="protein sequence ID" value="MBE8614440.1"/>
    <property type="molecule type" value="Genomic_DNA"/>
</dbReference>
<evidence type="ECO:0000256" key="1">
    <source>
        <dbReference type="SAM" id="MobiDB-lite"/>
    </source>
</evidence>
<name>A0A8I0U5T9_MORMO</name>
<dbReference type="AlphaFoldDB" id="A0A8I0U5T9"/>
<evidence type="ECO:0000313" key="2">
    <source>
        <dbReference type="EMBL" id="MBE8614440.1"/>
    </source>
</evidence>
<accession>A0A8I0U5T9</accession>
<reference evidence="2" key="1">
    <citation type="submission" date="2017-12" db="EMBL/GenBank/DDBJ databases">
        <title>Genome sequencing and analysis.</title>
        <authorList>
            <person name="Huang Y.-T."/>
        </authorList>
    </citation>
    <scope>NUCLEOTIDE SEQUENCE</scope>
    <source>
        <strain evidence="2">VGH116</strain>
    </source>
</reference>
<sequence length="215" mass="23164">MKPSWSLLRGKHCGSACRSVNLLMPLTLNTLTEYRRRNNRMKRLCILFSMCLLSGCAGMKSSFDCNATAQDSCMTMEEANKKAQSQSLSAPGAKKSVPAQPEAVRLPAQARNDNAETGSPAGTLTPRPAPVMTTAQTVKSGTAVSPQPVTGRISGTVNRAGSVSALNDTGITQAVYQPAPTARVWIAGWIDEHDNFYQPSVVSFVVKRGQWAEYQ</sequence>
<comment type="caution">
    <text evidence="2">The sequence shown here is derived from an EMBL/GenBank/DDBJ whole genome shotgun (WGS) entry which is preliminary data.</text>
</comment>
<evidence type="ECO:0000313" key="3">
    <source>
        <dbReference type="Proteomes" id="UP000650477"/>
    </source>
</evidence>
<feature type="compositionally biased region" description="Polar residues" evidence="1">
    <location>
        <begin position="111"/>
        <end position="122"/>
    </location>
</feature>
<gene>
    <name evidence="2" type="primary">traV</name>
    <name evidence="2" type="ORF">CYG68_18920</name>
</gene>
<dbReference type="NCBIfam" id="TIGR02747">
    <property type="entry name" value="TraV"/>
    <property type="match status" value="1"/>
</dbReference>